<dbReference type="InterPro" id="IPR035909">
    <property type="entry name" value="CheB_C"/>
</dbReference>
<feature type="domain" description="CheB-type methylesterase" evidence="5">
    <location>
        <begin position="1"/>
        <end position="187"/>
    </location>
</feature>
<reference evidence="6 7" key="1">
    <citation type="submission" date="2019-04" db="EMBL/GenBank/DDBJ databases">
        <title>Sphingobacterium olei sp. nov., isolated from oil-contaminated soil.</title>
        <authorList>
            <person name="Liu B."/>
        </authorList>
    </citation>
    <scope>NUCLEOTIDE SEQUENCE [LARGE SCALE GENOMIC DNA]</scope>
    <source>
        <strain evidence="6 7">Y3L14</strain>
    </source>
</reference>
<dbReference type="EMBL" id="SUKA01000006">
    <property type="protein sequence ID" value="TJY63435.1"/>
    <property type="molecule type" value="Genomic_DNA"/>
</dbReference>
<evidence type="ECO:0000256" key="3">
    <source>
        <dbReference type="ARBA" id="ARBA00048267"/>
    </source>
</evidence>
<keyword evidence="4" id="KW-0145">Chemotaxis</keyword>
<dbReference type="GO" id="GO:0000156">
    <property type="term" value="F:phosphorelay response regulator activity"/>
    <property type="evidence" value="ECO:0007669"/>
    <property type="project" value="InterPro"/>
</dbReference>
<dbReference type="InterPro" id="IPR000673">
    <property type="entry name" value="Sig_transdc_resp-reg_Me-estase"/>
</dbReference>
<dbReference type="EC" id="3.1.1.61" evidence="2"/>
<comment type="catalytic activity">
    <reaction evidence="3">
        <text>[protein]-L-glutamate 5-O-methyl ester + H2O = L-glutamyl-[protein] + methanol + H(+)</text>
        <dbReference type="Rhea" id="RHEA:23236"/>
        <dbReference type="Rhea" id="RHEA-COMP:10208"/>
        <dbReference type="Rhea" id="RHEA-COMP:10311"/>
        <dbReference type="ChEBI" id="CHEBI:15377"/>
        <dbReference type="ChEBI" id="CHEBI:15378"/>
        <dbReference type="ChEBI" id="CHEBI:17790"/>
        <dbReference type="ChEBI" id="CHEBI:29973"/>
        <dbReference type="ChEBI" id="CHEBI:82795"/>
        <dbReference type="EC" id="3.1.1.61"/>
    </reaction>
</comment>
<comment type="caution">
    <text evidence="6">The sequence shown here is derived from an EMBL/GenBank/DDBJ whole genome shotgun (WGS) entry which is preliminary data.</text>
</comment>
<feature type="active site" evidence="4">
    <location>
        <position position="133"/>
    </location>
</feature>
<evidence type="ECO:0000256" key="1">
    <source>
        <dbReference type="ARBA" id="ARBA00022801"/>
    </source>
</evidence>
<evidence type="ECO:0000256" key="2">
    <source>
        <dbReference type="ARBA" id="ARBA00039140"/>
    </source>
</evidence>
<dbReference type="GO" id="GO:0006935">
    <property type="term" value="P:chemotaxis"/>
    <property type="evidence" value="ECO:0007669"/>
    <property type="project" value="UniProtKB-UniRule"/>
</dbReference>
<dbReference type="CDD" id="cd16433">
    <property type="entry name" value="CheB"/>
    <property type="match status" value="1"/>
</dbReference>
<dbReference type="PANTHER" id="PTHR42872:SF3">
    <property type="entry name" value="PROTEIN-GLUTAMATE METHYLESTERASE_PROTEIN-GLUTAMINE GLUTAMINASE 1"/>
    <property type="match status" value="1"/>
</dbReference>
<gene>
    <name evidence="6" type="ORF">FAZ19_17800</name>
</gene>
<dbReference type="RefSeq" id="WP_136822109.1">
    <property type="nucleotide sequence ID" value="NZ_BMJX01000006.1"/>
</dbReference>
<keyword evidence="7" id="KW-1185">Reference proteome</keyword>
<dbReference type="GO" id="GO:0005737">
    <property type="term" value="C:cytoplasm"/>
    <property type="evidence" value="ECO:0007669"/>
    <property type="project" value="InterPro"/>
</dbReference>
<feature type="active site" evidence="4">
    <location>
        <position position="13"/>
    </location>
</feature>
<organism evidence="6 7">
    <name type="scientific">Sphingobacterium alkalisoli</name>
    <dbReference type="NCBI Taxonomy" id="1874115"/>
    <lineage>
        <taxon>Bacteria</taxon>
        <taxon>Pseudomonadati</taxon>
        <taxon>Bacteroidota</taxon>
        <taxon>Sphingobacteriia</taxon>
        <taxon>Sphingobacteriales</taxon>
        <taxon>Sphingobacteriaceae</taxon>
        <taxon>Sphingobacterium</taxon>
    </lineage>
</organism>
<dbReference type="OrthoDB" id="1524092at2"/>
<sequence length="187" mass="20864">MVQDTKIFLIGGSAGSLTVLLEVLPQLRNDILFPIVIILHRKSHPDSILNMLLSNYTNLEVCEAEDKMMLKSKCIYLVPPDYHLLFEDTQMVSLDSSEKINYSRPSIDVTLQSAAEVFKENAVALLLSGANADGVDGLQHIKRNNGKALAQEPETAAVNYMPRQAILQVDIDRILRPDQMAEFINNL</sequence>
<feature type="active site" evidence="4">
    <location>
        <position position="40"/>
    </location>
</feature>
<evidence type="ECO:0000313" key="6">
    <source>
        <dbReference type="EMBL" id="TJY63435.1"/>
    </source>
</evidence>
<dbReference type="PANTHER" id="PTHR42872">
    <property type="entry name" value="PROTEIN-GLUTAMATE METHYLESTERASE/PROTEIN-GLUTAMINE GLUTAMINASE"/>
    <property type="match status" value="1"/>
</dbReference>
<dbReference type="Pfam" id="PF01339">
    <property type="entry name" value="CheB_methylest"/>
    <property type="match status" value="1"/>
</dbReference>
<evidence type="ECO:0000313" key="7">
    <source>
        <dbReference type="Proteomes" id="UP000309872"/>
    </source>
</evidence>
<evidence type="ECO:0000256" key="4">
    <source>
        <dbReference type="PROSITE-ProRule" id="PRU00050"/>
    </source>
</evidence>
<dbReference type="Gene3D" id="3.40.50.180">
    <property type="entry name" value="Methylesterase CheB, C-terminal domain"/>
    <property type="match status" value="1"/>
</dbReference>
<proteinExistence type="predicted"/>
<dbReference type="GO" id="GO:0008984">
    <property type="term" value="F:protein-glutamate methylesterase activity"/>
    <property type="evidence" value="ECO:0007669"/>
    <property type="project" value="UniProtKB-EC"/>
</dbReference>
<accession>A0A4U0GWD9</accession>
<keyword evidence="1 4" id="KW-0378">Hydrolase</keyword>
<dbReference type="Proteomes" id="UP000309872">
    <property type="component" value="Unassembled WGS sequence"/>
</dbReference>
<dbReference type="PROSITE" id="PS50122">
    <property type="entry name" value="CHEB"/>
    <property type="match status" value="1"/>
</dbReference>
<name>A0A4U0GWD9_9SPHI</name>
<evidence type="ECO:0000259" key="5">
    <source>
        <dbReference type="PROSITE" id="PS50122"/>
    </source>
</evidence>
<dbReference type="AlphaFoldDB" id="A0A4U0GWD9"/>
<protein>
    <recommendedName>
        <fullName evidence="2">protein-glutamate methylesterase</fullName>
        <ecNumber evidence="2">3.1.1.61</ecNumber>
    </recommendedName>
</protein>
<dbReference type="SUPFAM" id="SSF52738">
    <property type="entry name" value="Methylesterase CheB, C-terminal domain"/>
    <property type="match status" value="1"/>
</dbReference>